<sequence length="279" mass="30892">MEESITQATPSSFPGVTQRQLFPEPPFRDPRLKKNAEEVMDATDDPYLTVYSKRRFHVSIAEETAAATAATATRKVASLTTKEKGSIATTRHRYAPLASTSNEDGTSTSQSKEQPTAPKKPPLIQAYGILNVRAFAKSLGGAIKSTDFTVQRLGPTARRMEKEGNPHTRGDTCRVVLSINIEIEAAKKFLSENTIAFSTWAEKNDRLNTFVIKGLSSDTTEEEIFEDLDTLGVPVRKVRQLRAKDGKPVALFSFLFHPYHSRMAAGENCPTYQPLLLQD</sequence>
<name>A0A8K0KRC5_LADFU</name>
<dbReference type="EMBL" id="KZ309501">
    <property type="protein sequence ID" value="KAG8239054.1"/>
    <property type="molecule type" value="Genomic_DNA"/>
</dbReference>
<protein>
    <submittedName>
        <fullName evidence="2">Uncharacterized protein</fullName>
    </submittedName>
</protein>
<organism evidence="2 3">
    <name type="scientific">Ladona fulva</name>
    <name type="common">Scarce chaser dragonfly</name>
    <name type="synonym">Libellula fulva</name>
    <dbReference type="NCBI Taxonomy" id="123851"/>
    <lineage>
        <taxon>Eukaryota</taxon>
        <taxon>Metazoa</taxon>
        <taxon>Ecdysozoa</taxon>
        <taxon>Arthropoda</taxon>
        <taxon>Hexapoda</taxon>
        <taxon>Insecta</taxon>
        <taxon>Pterygota</taxon>
        <taxon>Palaeoptera</taxon>
        <taxon>Odonata</taxon>
        <taxon>Epiprocta</taxon>
        <taxon>Anisoptera</taxon>
        <taxon>Libelluloidea</taxon>
        <taxon>Libellulidae</taxon>
        <taxon>Ladona</taxon>
    </lineage>
</organism>
<feature type="compositionally biased region" description="Polar residues" evidence="1">
    <location>
        <begin position="98"/>
        <end position="114"/>
    </location>
</feature>
<accession>A0A8K0KRC5</accession>
<evidence type="ECO:0000256" key="1">
    <source>
        <dbReference type="SAM" id="MobiDB-lite"/>
    </source>
</evidence>
<feature type="region of interest" description="Disordered" evidence="1">
    <location>
        <begin position="73"/>
        <end position="122"/>
    </location>
</feature>
<dbReference type="Proteomes" id="UP000792457">
    <property type="component" value="Unassembled WGS sequence"/>
</dbReference>
<feature type="compositionally biased region" description="Polar residues" evidence="1">
    <location>
        <begin position="1"/>
        <end position="20"/>
    </location>
</feature>
<feature type="region of interest" description="Disordered" evidence="1">
    <location>
        <begin position="1"/>
        <end position="40"/>
    </location>
</feature>
<comment type="caution">
    <text evidence="2">The sequence shown here is derived from an EMBL/GenBank/DDBJ whole genome shotgun (WGS) entry which is preliminary data.</text>
</comment>
<keyword evidence="3" id="KW-1185">Reference proteome</keyword>
<dbReference type="AlphaFoldDB" id="A0A8K0KRC5"/>
<evidence type="ECO:0000313" key="3">
    <source>
        <dbReference type="Proteomes" id="UP000792457"/>
    </source>
</evidence>
<gene>
    <name evidence="2" type="ORF">J437_LFUL018860</name>
</gene>
<reference evidence="2" key="1">
    <citation type="submission" date="2013-04" db="EMBL/GenBank/DDBJ databases">
        <authorList>
            <person name="Qu J."/>
            <person name="Murali S.C."/>
            <person name="Bandaranaike D."/>
            <person name="Bellair M."/>
            <person name="Blankenburg K."/>
            <person name="Chao H."/>
            <person name="Dinh H."/>
            <person name="Doddapaneni H."/>
            <person name="Downs B."/>
            <person name="Dugan-Rocha S."/>
            <person name="Elkadiri S."/>
            <person name="Gnanaolivu R.D."/>
            <person name="Hernandez B."/>
            <person name="Javaid M."/>
            <person name="Jayaseelan J.C."/>
            <person name="Lee S."/>
            <person name="Li M."/>
            <person name="Ming W."/>
            <person name="Munidasa M."/>
            <person name="Muniz J."/>
            <person name="Nguyen L."/>
            <person name="Ongeri F."/>
            <person name="Osuji N."/>
            <person name="Pu L.-L."/>
            <person name="Puazo M."/>
            <person name="Qu C."/>
            <person name="Quiroz J."/>
            <person name="Raj R."/>
            <person name="Weissenberger G."/>
            <person name="Xin Y."/>
            <person name="Zou X."/>
            <person name="Han Y."/>
            <person name="Richards S."/>
            <person name="Worley K."/>
            <person name="Muzny D."/>
            <person name="Gibbs R."/>
        </authorList>
    </citation>
    <scope>NUCLEOTIDE SEQUENCE</scope>
    <source>
        <strain evidence="2">Sampled in the wild</strain>
    </source>
</reference>
<reference evidence="2" key="2">
    <citation type="submission" date="2017-10" db="EMBL/GenBank/DDBJ databases">
        <title>Ladona fulva Genome sequencing and assembly.</title>
        <authorList>
            <person name="Murali S."/>
            <person name="Richards S."/>
            <person name="Bandaranaike D."/>
            <person name="Bellair M."/>
            <person name="Blankenburg K."/>
            <person name="Chao H."/>
            <person name="Dinh H."/>
            <person name="Doddapaneni H."/>
            <person name="Dugan-Rocha S."/>
            <person name="Elkadiri S."/>
            <person name="Gnanaolivu R."/>
            <person name="Hernandez B."/>
            <person name="Skinner E."/>
            <person name="Javaid M."/>
            <person name="Lee S."/>
            <person name="Li M."/>
            <person name="Ming W."/>
            <person name="Munidasa M."/>
            <person name="Muniz J."/>
            <person name="Nguyen L."/>
            <person name="Hughes D."/>
            <person name="Osuji N."/>
            <person name="Pu L.-L."/>
            <person name="Puazo M."/>
            <person name="Qu C."/>
            <person name="Quiroz J."/>
            <person name="Raj R."/>
            <person name="Weissenberger G."/>
            <person name="Xin Y."/>
            <person name="Zou X."/>
            <person name="Han Y."/>
            <person name="Worley K."/>
            <person name="Muzny D."/>
            <person name="Gibbs R."/>
        </authorList>
    </citation>
    <scope>NUCLEOTIDE SEQUENCE</scope>
    <source>
        <strain evidence="2">Sampled in the wild</strain>
    </source>
</reference>
<evidence type="ECO:0000313" key="2">
    <source>
        <dbReference type="EMBL" id="KAG8239054.1"/>
    </source>
</evidence>
<feature type="compositionally biased region" description="Basic and acidic residues" evidence="1">
    <location>
        <begin position="26"/>
        <end position="37"/>
    </location>
</feature>
<proteinExistence type="predicted"/>